<name>A0A7I8D1M1_9FIRM</name>
<dbReference type="InterPro" id="IPR010572">
    <property type="entry name" value="Tail_dom"/>
</dbReference>
<reference evidence="3" key="1">
    <citation type="submission" date="2020-07" db="EMBL/GenBank/DDBJ databases">
        <title>Complete genome sequencing of Clostridia bacterium strain 12CBH8.</title>
        <authorList>
            <person name="Sakamoto M."/>
            <person name="Murakami T."/>
            <person name="Mori H."/>
        </authorList>
    </citation>
    <scope>NUCLEOTIDE SEQUENCE [LARGE SCALE GENOMIC DNA]</scope>
    <source>
        <strain evidence="3">12CBH8</strain>
    </source>
</reference>
<dbReference type="InterPro" id="IPR007119">
    <property type="entry name" value="Phage_tail_spike_N"/>
</dbReference>
<proteinExistence type="predicted"/>
<evidence type="ECO:0000313" key="3">
    <source>
        <dbReference type="Proteomes" id="UP000593890"/>
    </source>
</evidence>
<dbReference type="EMBL" id="AP023321">
    <property type="protein sequence ID" value="BCI59895.1"/>
    <property type="molecule type" value="Genomic_DNA"/>
</dbReference>
<accession>A0A7I8D1M1</accession>
<gene>
    <name evidence="2" type="ORF">C12CBH8_05340</name>
</gene>
<feature type="domain" description="Tail spike" evidence="1">
    <location>
        <begin position="95"/>
        <end position="383"/>
    </location>
</feature>
<dbReference type="Proteomes" id="UP000593890">
    <property type="component" value="Chromosome"/>
</dbReference>
<dbReference type="AlphaFoldDB" id="A0A7I8D1M1"/>
<protein>
    <recommendedName>
        <fullName evidence="1">Tail spike domain-containing protein</fullName>
    </recommendedName>
</protein>
<dbReference type="RefSeq" id="WP_215533486.1">
    <property type="nucleotide sequence ID" value="NZ_AP023321.1"/>
</dbReference>
<evidence type="ECO:0000259" key="1">
    <source>
        <dbReference type="Pfam" id="PF06605"/>
    </source>
</evidence>
<sequence>MASEFTLYAFDRSEQLIATLSNQTGANLLSVVHSEQLNTLSVTLQYSGRLSLFSGYYLGFYDTDDFFQLFEIKRMEEVQNGDGMAVEVYAEHVVYELLSEMVVDFTLQNATADDVVDGILSGTRWTCNSSQNFGTHTVDLTYKNALSCLNQVQEMWGLCYRPRLILEDNRVTERHIELLPRLGADVNYRFEWGKNLLEVERVTDSRNIVTALYGRGKTLTLKQLDGQPSRGQRVDFGEVQWSKPGDPADKPLGQLWVGDEEAREAYGYGQGSEQKRHRFGSVTFDLEDPADVLQATWQALQEKKYPKVSYHLRAVELERIVPNGLRSIRLGDTVQVLDQGLLLYGMTEFTAQVVDLERDYLSPINTRITLSNQDVDLESILSQLGRQQDRMLEKESVWDDTALRNGPDAPVDTSRLEGSIDLLTNQLVASGAFQSVTPLEGKGILLENTDPSSSDYGALYLGPGFLAVASDQVDGEWRWRTFGTGRGFTADELVTGTLDAALVKTGRLQSVNGETWIDLASGSFAFGGDKLALSASGDLQVNGFLSAKAGEQEISVTADSYGMAAITFLQKGNELGSLFTDEDYKFYICSGQDMVLNVPTGYSLRLMVEDLFAPNGRRGYTGAIDVGDKRLSFSCGILYNVS</sequence>
<evidence type="ECO:0000313" key="2">
    <source>
        <dbReference type="EMBL" id="BCI59895.1"/>
    </source>
</evidence>
<organism evidence="2 3">
    <name type="scientific">Solibaculum mannosilyticum</name>
    <dbReference type="NCBI Taxonomy" id="2780922"/>
    <lineage>
        <taxon>Bacteria</taxon>
        <taxon>Bacillati</taxon>
        <taxon>Bacillota</taxon>
        <taxon>Clostridia</taxon>
        <taxon>Eubacteriales</taxon>
        <taxon>Oscillospiraceae</taxon>
        <taxon>Solibaculum</taxon>
    </lineage>
</organism>
<keyword evidence="3" id="KW-1185">Reference proteome</keyword>
<dbReference type="KEGG" id="sman:C12CBH8_05340"/>
<dbReference type="NCBIfam" id="TIGR01665">
    <property type="entry name" value="put_anti_recept"/>
    <property type="match status" value="1"/>
</dbReference>
<dbReference type="Pfam" id="PF06605">
    <property type="entry name" value="Prophage_tail"/>
    <property type="match status" value="1"/>
</dbReference>